<dbReference type="PANTHER" id="PTHR43393:SF3">
    <property type="entry name" value="LYSINE DECARBOXYLASE-LIKE PROTEIN"/>
    <property type="match status" value="1"/>
</dbReference>
<dbReference type="Proteomes" id="UP000178812">
    <property type="component" value="Unassembled WGS sequence"/>
</dbReference>
<name>A0A1F7WTG6_9BACT</name>
<dbReference type="InterPro" id="IPR052341">
    <property type="entry name" value="LOG_family_nucleotidases"/>
</dbReference>
<evidence type="ECO:0000313" key="1">
    <source>
        <dbReference type="EMBL" id="OGM06093.1"/>
    </source>
</evidence>
<accession>A0A1F7WTG6</accession>
<dbReference type="PANTHER" id="PTHR43393">
    <property type="entry name" value="CYTOKININ RIBOSIDE 5'-MONOPHOSPHATE PHOSPHORIBOHYDROLASE"/>
    <property type="match status" value="1"/>
</dbReference>
<dbReference type="Gene3D" id="3.40.50.450">
    <property type="match status" value="1"/>
</dbReference>
<feature type="non-terminal residue" evidence="1">
    <location>
        <position position="1"/>
    </location>
</feature>
<comment type="caution">
    <text evidence="1">The sequence shown here is derived from an EMBL/GenBank/DDBJ whole genome shotgun (WGS) entry which is preliminary data.</text>
</comment>
<dbReference type="SUPFAM" id="SSF102405">
    <property type="entry name" value="MCP/YpsA-like"/>
    <property type="match status" value="1"/>
</dbReference>
<sequence length="180" mass="20540">ECAKFLSGKGYVAINGAGPGIMRAVSEGAKEANGTAVGVTFYPKDITNFEGRDPENPVDIEIRTKNYLERTMKLLELGDCYVLFRGGTGTISEFGMAWGLARLYFGHHKPLILYGEFWNDVVRAFQRNMRIRPEELKVFKIADSPEQAYRAIQVFESVILEQDSPHKEERPFQLWKKVRF</sequence>
<organism evidence="1 2">
    <name type="scientific">Candidatus Woesebacteria bacterium GWB1_43_5</name>
    <dbReference type="NCBI Taxonomy" id="1802474"/>
    <lineage>
        <taxon>Bacteria</taxon>
        <taxon>Candidatus Woeseibacteriota</taxon>
    </lineage>
</organism>
<dbReference type="AlphaFoldDB" id="A0A1F7WTG6"/>
<dbReference type="GO" id="GO:0005829">
    <property type="term" value="C:cytosol"/>
    <property type="evidence" value="ECO:0007669"/>
    <property type="project" value="TreeGrafter"/>
</dbReference>
<proteinExistence type="predicted"/>
<evidence type="ECO:0000313" key="2">
    <source>
        <dbReference type="Proteomes" id="UP000178812"/>
    </source>
</evidence>
<dbReference type="EMBL" id="MGFM01000004">
    <property type="protein sequence ID" value="OGM06093.1"/>
    <property type="molecule type" value="Genomic_DNA"/>
</dbReference>
<evidence type="ECO:0008006" key="3">
    <source>
        <dbReference type="Google" id="ProtNLM"/>
    </source>
</evidence>
<dbReference type="Pfam" id="PF18306">
    <property type="entry name" value="LDcluster4"/>
    <property type="match status" value="1"/>
</dbReference>
<protein>
    <recommendedName>
        <fullName evidence="3">LOG family protein</fullName>
    </recommendedName>
</protein>
<gene>
    <name evidence="1" type="ORF">A2125_00585</name>
</gene>
<reference evidence="1 2" key="1">
    <citation type="journal article" date="2016" name="Nat. Commun.">
        <title>Thousands of microbial genomes shed light on interconnected biogeochemical processes in an aquifer system.</title>
        <authorList>
            <person name="Anantharaman K."/>
            <person name="Brown C.T."/>
            <person name="Hug L.A."/>
            <person name="Sharon I."/>
            <person name="Castelle C.J."/>
            <person name="Probst A.J."/>
            <person name="Thomas B.C."/>
            <person name="Singh A."/>
            <person name="Wilkins M.J."/>
            <person name="Karaoz U."/>
            <person name="Brodie E.L."/>
            <person name="Williams K.H."/>
            <person name="Hubbard S.S."/>
            <person name="Banfield J.F."/>
        </authorList>
    </citation>
    <scope>NUCLEOTIDE SEQUENCE [LARGE SCALE GENOMIC DNA]</scope>
</reference>
<dbReference type="InterPro" id="IPR041164">
    <property type="entry name" value="LDcluster4"/>
</dbReference>